<feature type="domain" description="G-protein coupled receptors family 1 profile" evidence="14">
    <location>
        <begin position="38"/>
        <end position="135"/>
    </location>
</feature>
<dbReference type="Proteomes" id="UP000437017">
    <property type="component" value="Unassembled WGS sequence"/>
</dbReference>
<name>A0A643CGI0_BALPH</name>
<feature type="region of interest" description="Disordered" evidence="12">
    <location>
        <begin position="254"/>
        <end position="307"/>
    </location>
</feature>
<feature type="domain" description="G-protein coupled receptors family 1 profile" evidence="14">
    <location>
        <begin position="137"/>
        <end position="236"/>
    </location>
</feature>
<evidence type="ECO:0000256" key="2">
    <source>
        <dbReference type="ARBA" id="ARBA00022475"/>
    </source>
</evidence>
<keyword evidence="3 11" id="KW-0812">Transmembrane</keyword>
<comment type="caution">
    <text evidence="15">The sequence shown here is derived from an EMBL/GenBank/DDBJ whole genome shotgun (WGS) entry which is preliminary data.</text>
</comment>
<dbReference type="GO" id="GO:0048266">
    <property type="term" value="P:behavioral response to pain"/>
    <property type="evidence" value="ECO:0007669"/>
    <property type="project" value="TreeGrafter"/>
</dbReference>
<comment type="subcellular location">
    <subcellularLocation>
        <location evidence="1">Cell membrane</location>
        <topology evidence="1">Multi-pass membrane protein</topology>
    </subcellularLocation>
</comment>
<dbReference type="AlphaFoldDB" id="A0A643CGI0"/>
<feature type="transmembrane region" description="Helical" evidence="13">
    <location>
        <begin position="216"/>
        <end position="238"/>
    </location>
</feature>
<evidence type="ECO:0000259" key="14">
    <source>
        <dbReference type="PROSITE" id="PS50262"/>
    </source>
</evidence>
<feature type="transmembrane region" description="Helical" evidence="13">
    <location>
        <begin position="91"/>
        <end position="116"/>
    </location>
</feature>
<keyword evidence="7" id="KW-1015">Disulfide bond</keyword>
<keyword evidence="4 13" id="KW-1133">Transmembrane helix</keyword>
<evidence type="ECO:0000256" key="1">
    <source>
        <dbReference type="ARBA" id="ARBA00004651"/>
    </source>
</evidence>
<keyword evidence="5 11" id="KW-0297">G-protein coupled receptor</keyword>
<evidence type="ECO:0000313" key="15">
    <source>
        <dbReference type="EMBL" id="KAB0399260.1"/>
    </source>
</evidence>
<keyword evidence="10 11" id="KW-0807">Transducer</keyword>
<keyword evidence="8 11" id="KW-0675">Receptor</keyword>
<evidence type="ECO:0000256" key="5">
    <source>
        <dbReference type="ARBA" id="ARBA00023040"/>
    </source>
</evidence>
<evidence type="ECO:0000256" key="10">
    <source>
        <dbReference type="ARBA" id="ARBA00023224"/>
    </source>
</evidence>
<organism evidence="15 16">
    <name type="scientific">Balaenoptera physalus</name>
    <name type="common">Fin whale</name>
    <name type="synonym">Balaena physalus</name>
    <dbReference type="NCBI Taxonomy" id="9770"/>
    <lineage>
        <taxon>Eukaryota</taxon>
        <taxon>Metazoa</taxon>
        <taxon>Chordata</taxon>
        <taxon>Craniata</taxon>
        <taxon>Vertebrata</taxon>
        <taxon>Euteleostomi</taxon>
        <taxon>Mammalia</taxon>
        <taxon>Eutheria</taxon>
        <taxon>Laurasiatheria</taxon>
        <taxon>Artiodactyla</taxon>
        <taxon>Whippomorpha</taxon>
        <taxon>Cetacea</taxon>
        <taxon>Mysticeti</taxon>
        <taxon>Balaenopteridae</taxon>
        <taxon>Balaenoptera</taxon>
    </lineage>
</organism>
<proteinExistence type="inferred from homology"/>
<dbReference type="PRINTS" id="PR00237">
    <property type="entry name" value="GPCRRHODOPSN"/>
</dbReference>
<dbReference type="GO" id="GO:0004930">
    <property type="term" value="F:G protein-coupled receptor activity"/>
    <property type="evidence" value="ECO:0007669"/>
    <property type="project" value="UniProtKB-KW"/>
</dbReference>
<dbReference type="PROSITE" id="PS00237">
    <property type="entry name" value="G_PROTEIN_RECEP_F1_1"/>
    <property type="match status" value="1"/>
</dbReference>
<evidence type="ECO:0000256" key="3">
    <source>
        <dbReference type="ARBA" id="ARBA00022692"/>
    </source>
</evidence>
<dbReference type="InterPro" id="IPR017452">
    <property type="entry name" value="GPCR_Rhodpsn_7TM"/>
</dbReference>
<dbReference type="Pfam" id="PF00001">
    <property type="entry name" value="7tm_1"/>
    <property type="match status" value="2"/>
</dbReference>
<evidence type="ECO:0000256" key="8">
    <source>
        <dbReference type="ARBA" id="ARBA00023170"/>
    </source>
</evidence>
<sequence>MLANASANDSDLRCPDHQPIHHLHLVVYSLVLAAGLPLNALALWVFLRALRVHSVVSVYMCNLAASDLLFSLSLPLRLSYYAQHYWPFSDLLCQLAGAVFQMNMYGSCIFLTLINVDRYAAIVHPLRLRHLRRPRALGFLLPLAAVVYSSVRVFCTLARPYATRSQQRRKTVRLLLASLVIFLLCFVPYNATLAVYGLLRGHVVLASPAARNQVRGVLMVMVLLAGANCVLDPLVYYYSAEGFRNTLRGLSPPLRARTSATKGSRGAPAEPPAGTSHATVPAAASQGLLRPSDPRGSFTRCPEDSSL</sequence>
<dbReference type="OrthoDB" id="5781782at2759"/>
<keyword evidence="16" id="KW-1185">Reference proteome</keyword>
<gene>
    <name evidence="15" type="ORF">E2I00_005291</name>
</gene>
<protein>
    <recommendedName>
        <fullName evidence="14">G-protein coupled receptors family 1 profile domain-containing protein</fullName>
    </recommendedName>
</protein>
<dbReference type="GO" id="GO:0005886">
    <property type="term" value="C:plasma membrane"/>
    <property type="evidence" value="ECO:0007669"/>
    <property type="project" value="UniProtKB-SubCell"/>
</dbReference>
<evidence type="ECO:0000256" key="12">
    <source>
        <dbReference type="SAM" id="MobiDB-lite"/>
    </source>
</evidence>
<keyword evidence="2" id="KW-1003">Cell membrane</keyword>
<evidence type="ECO:0000256" key="11">
    <source>
        <dbReference type="RuleBase" id="RU000688"/>
    </source>
</evidence>
<feature type="transmembrane region" description="Helical" evidence="13">
    <location>
        <begin position="174"/>
        <end position="196"/>
    </location>
</feature>
<dbReference type="Gene3D" id="1.20.1070.10">
    <property type="entry name" value="Rhodopsin 7-helix transmembrane proteins"/>
    <property type="match status" value="2"/>
</dbReference>
<dbReference type="PRINTS" id="PR01157">
    <property type="entry name" value="P2YPURNOCPTR"/>
</dbReference>
<dbReference type="PANTHER" id="PTHR24234:SF6">
    <property type="entry name" value="LYSOPHOSPHATIDIC ACID RECEPTOR 5"/>
    <property type="match status" value="1"/>
</dbReference>
<keyword evidence="9" id="KW-0325">Glycoprotein</keyword>
<feature type="transmembrane region" description="Helical" evidence="13">
    <location>
        <begin position="52"/>
        <end position="70"/>
    </location>
</feature>
<dbReference type="PANTHER" id="PTHR24234">
    <property type="entry name" value="LYSOPHOSPHATIDIC ACID RECEPTOR 5/SPHINGOSYLPHOSPHORYLCHOLINE RECEPTOR"/>
    <property type="match status" value="1"/>
</dbReference>
<evidence type="ECO:0000256" key="6">
    <source>
        <dbReference type="ARBA" id="ARBA00023136"/>
    </source>
</evidence>
<evidence type="ECO:0000256" key="7">
    <source>
        <dbReference type="ARBA" id="ARBA00023157"/>
    </source>
</evidence>
<dbReference type="EMBL" id="SGJD01001580">
    <property type="protein sequence ID" value="KAB0399260.1"/>
    <property type="molecule type" value="Genomic_DNA"/>
</dbReference>
<dbReference type="InterPro" id="IPR000276">
    <property type="entry name" value="GPCR_Rhodpsn"/>
</dbReference>
<dbReference type="PROSITE" id="PS50262">
    <property type="entry name" value="G_PROTEIN_RECEP_F1_2"/>
    <property type="match status" value="2"/>
</dbReference>
<accession>A0A643CGI0</accession>
<evidence type="ECO:0000313" key="16">
    <source>
        <dbReference type="Proteomes" id="UP000437017"/>
    </source>
</evidence>
<comment type="similarity">
    <text evidence="11">Belongs to the G-protein coupled receptor 1 family.</text>
</comment>
<evidence type="ECO:0000256" key="4">
    <source>
        <dbReference type="ARBA" id="ARBA00022989"/>
    </source>
</evidence>
<feature type="transmembrane region" description="Helical" evidence="13">
    <location>
        <begin position="25"/>
        <end position="46"/>
    </location>
</feature>
<keyword evidence="6 13" id="KW-0472">Membrane</keyword>
<evidence type="ECO:0000256" key="13">
    <source>
        <dbReference type="SAM" id="Phobius"/>
    </source>
</evidence>
<reference evidence="15 16" key="1">
    <citation type="journal article" date="2019" name="PLoS ONE">
        <title>Genomic analyses reveal an absence of contemporary introgressive admixture between fin whales and blue whales, despite known hybrids.</title>
        <authorList>
            <person name="Westbury M.V."/>
            <person name="Petersen B."/>
            <person name="Lorenzen E.D."/>
        </authorList>
    </citation>
    <scope>NUCLEOTIDE SEQUENCE [LARGE SCALE GENOMIC DNA]</scope>
    <source>
        <strain evidence="15">FinWhale-01</strain>
    </source>
</reference>
<evidence type="ECO:0000256" key="9">
    <source>
        <dbReference type="ARBA" id="ARBA00023180"/>
    </source>
</evidence>
<dbReference type="SUPFAM" id="SSF81321">
    <property type="entry name" value="Family A G protein-coupled receptor-like"/>
    <property type="match status" value="1"/>
</dbReference>